<evidence type="ECO:0000313" key="2">
    <source>
        <dbReference type="EMBL" id="KAK2662610.1"/>
    </source>
</evidence>
<feature type="region of interest" description="Disordered" evidence="1">
    <location>
        <begin position="21"/>
        <end position="43"/>
    </location>
</feature>
<proteinExistence type="predicted"/>
<reference evidence="2" key="1">
    <citation type="journal article" date="2023" name="Plant J.">
        <title>Genome sequences and population genomics provide insights into the demographic history, inbreeding, and mutation load of two 'living fossil' tree species of Dipteronia.</title>
        <authorList>
            <person name="Feng Y."/>
            <person name="Comes H.P."/>
            <person name="Chen J."/>
            <person name="Zhu S."/>
            <person name="Lu R."/>
            <person name="Zhang X."/>
            <person name="Li P."/>
            <person name="Qiu J."/>
            <person name="Olsen K.M."/>
            <person name="Qiu Y."/>
        </authorList>
    </citation>
    <scope>NUCLEOTIDE SEQUENCE</scope>
    <source>
        <strain evidence="2">KIB01</strain>
    </source>
</reference>
<gene>
    <name evidence="2" type="ORF">Ddye_001184</name>
</gene>
<sequence>MSVASCFFSLGLAIRVNFGSSSSTMTREKTSSTDEWREEDQVRRRRERIPVRLASGERKIRFDIDDDEGYNDGDVDDKGDG</sequence>
<evidence type="ECO:0000256" key="1">
    <source>
        <dbReference type="SAM" id="MobiDB-lite"/>
    </source>
</evidence>
<protein>
    <submittedName>
        <fullName evidence="2">Uncharacterized protein</fullName>
    </submittedName>
</protein>
<evidence type="ECO:0000313" key="3">
    <source>
        <dbReference type="Proteomes" id="UP001280121"/>
    </source>
</evidence>
<accession>A0AAD9XNF1</accession>
<name>A0AAD9XNF1_9ROSI</name>
<dbReference type="Proteomes" id="UP001280121">
    <property type="component" value="Unassembled WGS sequence"/>
</dbReference>
<dbReference type="EMBL" id="JANJYI010000001">
    <property type="protein sequence ID" value="KAK2662610.1"/>
    <property type="molecule type" value="Genomic_DNA"/>
</dbReference>
<dbReference type="AlphaFoldDB" id="A0AAD9XNF1"/>
<keyword evidence="3" id="KW-1185">Reference proteome</keyword>
<comment type="caution">
    <text evidence="2">The sequence shown here is derived from an EMBL/GenBank/DDBJ whole genome shotgun (WGS) entry which is preliminary data.</text>
</comment>
<organism evidence="2 3">
    <name type="scientific">Dipteronia dyeriana</name>
    <dbReference type="NCBI Taxonomy" id="168575"/>
    <lineage>
        <taxon>Eukaryota</taxon>
        <taxon>Viridiplantae</taxon>
        <taxon>Streptophyta</taxon>
        <taxon>Embryophyta</taxon>
        <taxon>Tracheophyta</taxon>
        <taxon>Spermatophyta</taxon>
        <taxon>Magnoliopsida</taxon>
        <taxon>eudicotyledons</taxon>
        <taxon>Gunneridae</taxon>
        <taxon>Pentapetalae</taxon>
        <taxon>rosids</taxon>
        <taxon>malvids</taxon>
        <taxon>Sapindales</taxon>
        <taxon>Sapindaceae</taxon>
        <taxon>Hippocastanoideae</taxon>
        <taxon>Acereae</taxon>
        <taxon>Dipteronia</taxon>
    </lineage>
</organism>
<feature type="compositionally biased region" description="Basic and acidic residues" evidence="1">
    <location>
        <begin position="26"/>
        <end position="42"/>
    </location>
</feature>